<dbReference type="FunFam" id="1.20.1050.10:FF:000004">
    <property type="entry name" value="Glutathione S-transferase F2"/>
    <property type="match status" value="1"/>
</dbReference>
<dbReference type="InterPro" id="IPR040079">
    <property type="entry name" value="Glutathione_S-Trfase"/>
</dbReference>
<dbReference type="SUPFAM" id="SSF47616">
    <property type="entry name" value="GST C-terminal domain-like"/>
    <property type="match status" value="1"/>
</dbReference>
<dbReference type="GO" id="GO:0006749">
    <property type="term" value="P:glutathione metabolic process"/>
    <property type="evidence" value="ECO:0007669"/>
    <property type="project" value="TreeGrafter"/>
</dbReference>
<dbReference type="InterPro" id="IPR010987">
    <property type="entry name" value="Glutathione-S-Trfase_C-like"/>
</dbReference>
<dbReference type="PROSITE" id="PS50405">
    <property type="entry name" value="GST_CTER"/>
    <property type="match status" value="1"/>
</dbReference>
<dbReference type="PROSITE" id="PS50404">
    <property type="entry name" value="GST_NTER"/>
    <property type="match status" value="1"/>
</dbReference>
<dbReference type="PANTHER" id="PTHR43900:SF3">
    <property type="entry name" value="GLUTATHIONE S-TRANSFERASE RHO"/>
    <property type="match status" value="1"/>
</dbReference>
<comment type="catalytic activity">
    <reaction evidence="4">
        <text>RX + glutathione = an S-substituted glutathione + a halide anion + H(+)</text>
        <dbReference type="Rhea" id="RHEA:16437"/>
        <dbReference type="ChEBI" id="CHEBI:15378"/>
        <dbReference type="ChEBI" id="CHEBI:16042"/>
        <dbReference type="ChEBI" id="CHEBI:17792"/>
        <dbReference type="ChEBI" id="CHEBI:57925"/>
        <dbReference type="ChEBI" id="CHEBI:90779"/>
        <dbReference type="EC" id="2.5.1.18"/>
    </reaction>
</comment>
<dbReference type="InterPro" id="IPR036249">
    <property type="entry name" value="Thioredoxin-like_sf"/>
</dbReference>
<evidence type="ECO:0000256" key="3">
    <source>
        <dbReference type="ARBA" id="ARBA00022679"/>
    </source>
</evidence>
<dbReference type="Pfam" id="PF00043">
    <property type="entry name" value="GST_C"/>
    <property type="match status" value="1"/>
</dbReference>
<gene>
    <name evidence="7" type="ORF">D9613_007399</name>
</gene>
<reference evidence="7 8" key="1">
    <citation type="submission" date="2019-12" db="EMBL/GenBank/DDBJ databases">
        <authorList>
            <person name="Floudas D."/>
            <person name="Bentzer J."/>
            <person name="Ahren D."/>
            <person name="Johansson T."/>
            <person name="Persson P."/>
            <person name="Tunlid A."/>
        </authorList>
    </citation>
    <scope>NUCLEOTIDE SEQUENCE [LARGE SCALE GENOMIC DNA]</scope>
    <source>
        <strain evidence="7 8">CBS 102.39</strain>
    </source>
</reference>
<dbReference type="EMBL" id="JAACJL010000045">
    <property type="protein sequence ID" value="KAF4613574.1"/>
    <property type="molecule type" value="Genomic_DNA"/>
</dbReference>
<dbReference type="GO" id="GO:0043295">
    <property type="term" value="F:glutathione binding"/>
    <property type="evidence" value="ECO:0007669"/>
    <property type="project" value="TreeGrafter"/>
</dbReference>
<dbReference type="InterPro" id="IPR036282">
    <property type="entry name" value="Glutathione-S-Trfase_C_sf"/>
</dbReference>
<dbReference type="InterPro" id="IPR004046">
    <property type="entry name" value="GST_C"/>
</dbReference>
<feature type="domain" description="GST N-terminal" evidence="5">
    <location>
        <begin position="1"/>
        <end position="82"/>
    </location>
</feature>
<dbReference type="AlphaFoldDB" id="A0A8H4VMS5"/>
<dbReference type="Pfam" id="PF02798">
    <property type="entry name" value="GST_N"/>
    <property type="match status" value="1"/>
</dbReference>
<sequence>MVLKLYGHPLLVNAHRVIVVLHEKQVPFVFHLIDMPKREHKSVDYLNKQPFGQVPYIDDDGFILYESRAICHYIEAKYPDQGTSLIPKDLKANALYQQAASTEVFAFDEPAAKLVRETFYKPLWGQTIDQAVVDSSLTSLSAKLNVYDEILSKQKYLAGEEITLADLYHLPYTDLLPLASDNIIQERPNVARWYKDVSSRPSFTYAIMQTCLFLSFPPSA</sequence>
<evidence type="ECO:0000259" key="5">
    <source>
        <dbReference type="PROSITE" id="PS50404"/>
    </source>
</evidence>
<dbReference type="GO" id="GO:0005737">
    <property type="term" value="C:cytoplasm"/>
    <property type="evidence" value="ECO:0007669"/>
    <property type="project" value="TreeGrafter"/>
</dbReference>
<dbReference type="Proteomes" id="UP000521872">
    <property type="component" value="Unassembled WGS sequence"/>
</dbReference>
<evidence type="ECO:0000313" key="7">
    <source>
        <dbReference type="EMBL" id="KAF4613574.1"/>
    </source>
</evidence>
<dbReference type="Gene3D" id="3.40.30.10">
    <property type="entry name" value="Glutaredoxin"/>
    <property type="match status" value="1"/>
</dbReference>
<evidence type="ECO:0000313" key="8">
    <source>
        <dbReference type="Proteomes" id="UP000521872"/>
    </source>
</evidence>
<comment type="similarity">
    <text evidence="1">Belongs to the GST superfamily. Phi family.</text>
</comment>
<evidence type="ECO:0000256" key="4">
    <source>
        <dbReference type="ARBA" id="ARBA00047960"/>
    </source>
</evidence>
<dbReference type="GO" id="GO:0009636">
    <property type="term" value="P:response to toxic substance"/>
    <property type="evidence" value="ECO:0007669"/>
    <property type="project" value="UniProtKB-ARBA"/>
</dbReference>
<evidence type="ECO:0000259" key="6">
    <source>
        <dbReference type="PROSITE" id="PS50405"/>
    </source>
</evidence>
<dbReference type="Gene3D" id="1.20.1050.10">
    <property type="match status" value="1"/>
</dbReference>
<dbReference type="PANTHER" id="PTHR43900">
    <property type="entry name" value="GLUTATHIONE S-TRANSFERASE RHO"/>
    <property type="match status" value="1"/>
</dbReference>
<feature type="domain" description="GST C-terminal" evidence="6">
    <location>
        <begin position="89"/>
        <end position="220"/>
    </location>
</feature>
<dbReference type="EC" id="2.5.1.18" evidence="2"/>
<dbReference type="SUPFAM" id="SSF52833">
    <property type="entry name" value="Thioredoxin-like"/>
    <property type="match status" value="1"/>
</dbReference>
<accession>A0A8H4VMS5</accession>
<dbReference type="FunFam" id="3.40.30.10:FF:000016">
    <property type="entry name" value="Glutathione S-transferase F2"/>
    <property type="match status" value="1"/>
</dbReference>
<protein>
    <recommendedName>
        <fullName evidence="2">glutathione transferase</fullName>
        <ecNumber evidence="2">2.5.1.18</ecNumber>
    </recommendedName>
</protein>
<name>A0A8H4VMS5_9AGAR</name>
<dbReference type="GO" id="GO:0004364">
    <property type="term" value="F:glutathione transferase activity"/>
    <property type="evidence" value="ECO:0007669"/>
    <property type="project" value="UniProtKB-EC"/>
</dbReference>
<comment type="caution">
    <text evidence="7">The sequence shown here is derived from an EMBL/GenBank/DDBJ whole genome shotgun (WGS) entry which is preliminary data.</text>
</comment>
<dbReference type="SFLD" id="SFLDS00019">
    <property type="entry name" value="Glutathione_Transferase_(cytos"/>
    <property type="match status" value="1"/>
</dbReference>
<keyword evidence="8" id="KW-1185">Reference proteome</keyword>
<evidence type="ECO:0000256" key="1">
    <source>
        <dbReference type="ARBA" id="ARBA00010128"/>
    </source>
</evidence>
<dbReference type="SFLD" id="SFLDG00358">
    <property type="entry name" value="Main_(cytGST)"/>
    <property type="match status" value="1"/>
</dbReference>
<proteinExistence type="inferred from homology"/>
<keyword evidence="3" id="KW-0808">Transferase</keyword>
<organism evidence="7 8">
    <name type="scientific">Agrocybe pediades</name>
    <dbReference type="NCBI Taxonomy" id="84607"/>
    <lineage>
        <taxon>Eukaryota</taxon>
        <taxon>Fungi</taxon>
        <taxon>Dikarya</taxon>
        <taxon>Basidiomycota</taxon>
        <taxon>Agaricomycotina</taxon>
        <taxon>Agaricomycetes</taxon>
        <taxon>Agaricomycetidae</taxon>
        <taxon>Agaricales</taxon>
        <taxon>Agaricineae</taxon>
        <taxon>Strophariaceae</taxon>
        <taxon>Agrocybe</taxon>
    </lineage>
</organism>
<evidence type="ECO:0000256" key="2">
    <source>
        <dbReference type="ARBA" id="ARBA00012452"/>
    </source>
</evidence>
<dbReference type="InterPro" id="IPR004045">
    <property type="entry name" value="Glutathione_S-Trfase_N"/>
</dbReference>